<dbReference type="Gramene" id="ERN04626">
    <property type="protein sequence ID" value="ERN04626"/>
    <property type="gene ID" value="AMTR_s00075p00192720"/>
</dbReference>
<accession>W1PAK1</accession>
<proteinExistence type="predicted"/>
<dbReference type="Proteomes" id="UP000017836">
    <property type="component" value="Unassembled WGS sequence"/>
</dbReference>
<sequence>MPLEEQLSLGGTGNTVLALPPAQEALLIETWNRRDDSTTAGLDLLASLPTHNLGGMKILHIPTSLSPMSTLARGKKGMKILCIPTTLPKTEATPTKEPAADLRILQIPTSLKEGSNTPALRARWP</sequence>
<dbReference type="AlphaFoldDB" id="W1PAK1"/>
<name>W1PAK1_AMBTC</name>
<dbReference type="HOGENOM" id="CLU_1995710_0_0_1"/>
<organism evidence="1 2">
    <name type="scientific">Amborella trichopoda</name>
    <dbReference type="NCBI Taxonomy" id="13333"/>
    <lineage>
        <taxon>Eukaryota</taxon>
        <taxon>Viridiplantae</taxon>
        <taxon>Streptophyta</taxon>
        <taxon>Embryophyta</taxon>
        <taxon>Tracheophyta</taxon>
        <taxon>Spermatophyta</taxon>
        <taxon>Magnoliopsida</taxon>
        <taxon>Amborellales</taxon>
        <taxon>Amborellaceae</taxon>
        <taxon>Amborella</taxon>
    </lineage>
</organism>
<keyword evidence="2" id="KW-1185">Reference proteome</keyword>
<dbReference type="EMBL" id="KI394195">
    <property type="protein sequence ID" value="ERN04626.1"/>
    <property type="molecule type" value="Genomic_DNA"/>
</dbReference>
<evidence type="ECO:0000313" key="1">
    <source>
        <dbReference type="EMBL" id="ERN04626.1"/>
    </source>
</evidence>
<evidence type="ECO:0000313" key="2">
    <source>
        <dbReference type="Proteomes" id="UP000017836"/>
    </source>
</evidence>
<reference evidence="2" key="1">
    <citation type="journal article" date="2013" name="Science">
        <title>The Amborella genome and the evolution of flowering plants.</title>
        <authorList>
            <consortium name="Amborella Genome Project"/>
        </authorList>
    </citation>
    <scope>NUCLEOTIDE SEQUENCE [LARGE SCALE GENOMIC DNA]</scope>
</reference>
<gene>
    <name evidence="1" type="ORF">AMTR_s00075p00192720</name>
</gene>
<protein>
    <submittedName>
        <fullName evidence="1">Uncharacterized protein</fullName>
    </submittedName>
</protein>